<proteinExistence type="predicted"/>
<evidence type="ECO:0000256" key="2">
    <source>
        <dbReference type="ARBA" id="ARBA00023125"/>
    </source>
</evidence>
<dbReference type="RefSeq" id="WP_169551547.1">
    <property type="nucleotide sequence ID" value="NZ_CP051677.1"/>
</dbReference>
<keyword evidence="7" id="KW-1185">Reference proteome</keyword>
<dbReference type="GO" id="GO:0006310">
    <property type="term" value="P:DNA recombination"/>
    <property type="evidence" value="ECO:0007669"/>
    <property type="project" value="UniProtKB-KW"/>
</dbReference>
<dbReference type="KEGG" id="srho:HH216_15030"/>
<keyword evidence="1" id="KW-0229">DNA integration</keyword>
<dbReference type="Proteomes" id="UP000501128">
    <property type="component" value="Chromosome"/>
</dbReference>
<evidence type="ECO:0000256" key="3">
    <source>
        <dbReference type="ARBA" id="ARBA00023172"/>
    </source>
</evidence>
<evidence type="ECO:0000313" key="6">
    <source>
        <dbReference type="EMBL" id="QJD79583.1"/>
    </source>
</evidence>
<dbReference type="InterPro" id="IPR011010">
    <property type="entry name" value="DNA_brk_join_enz"/>
</dbReference>
<dbReference type="AlphaFoldDB" id="A0A7L5DQS9"/>
<dbReference type="Gene3D" id="1.10.150.130">
    <property type="match status" value="1"/>
</dbReference>
<accession>A0A7L5DQS9</accession>
<dbReference type="PROSITE" id="PS51900">
    <property type="entry name" value="CB"/>
    <property type="match status" value="1"/>
</dbReference>
<evidence type="ECO:0000256" key="4">
    <source>
        <dbReference type="PROSITE-ProRule" id="PRU01248"/>
    </source>
</evidence>
<dbReference type="GO" id="GO:0015074">
    <property type="term" value="P:DNA integration"/>
    <property type="evidence" value="ECO:0007669"/>
    <property type="project" value="UniProtKB-KW"/>
</dbReference>
<keyword evidence="3" id="KW-0233">DNA recombination</keyword>
<dbReference type="InterPro" id="IPR044068">
    <property type="entry name" value="CB"/>
</dbReference>
<gene>
    <name evidence="6" type="ORF">HH216_15030</name>
</gene>
<evidence type="ECO:0000313" key="7">
    <source>
        <dbReference type="Proteomes" id="UP000501128"/>
    </source>
</evidence>
<protein>
    <submittedName>
        <fullName evidence="6">Site-specific integrase</fullName>
    </submittedName>
</protein>
<organism evidence="6 7">
    <name type="scientific">Spirosoma rhododendri</name>
    <dbReference type="NCBI Taxonomy" id="2728024"/>
    <lineage>
        <taxon>Bacteria</taxon>
        <taxon>Pseudomonadati</taxon>
        <taxon>Bacteroidota</taxon>
        <taxon>Cytophagia</taxon>
        <taxon>Cytophagales</taxon>
        <taxon>Cytophagaceae</taxon>
        <taxon>Spirosoma</taxon>
    </lineage>
</organism>
<evidence type="ECO:0000256" key="1">
    <source>
        <dbReference type="ARBA" id="ARBA00022908"/>
    </source>
</evidence>
<dbReference type="GO" id="GO:0003677">
    <property type="term" value="F:DNA binding"/>
    <property type="evidence" value="ECO:0007669"/>
    <property type="project" value="UniProtKB-UniRule"/>
</dbReference>
<reference evidence="6 7" key="1">
    <citation type="submission" date="2020-04" db="EMBL/GenBank/DDBJ databases">
        <title>Genome sequencing of novel species.</title>
        <authorList>
            <person name="Heo J."/>
            <person name="Kim S.-J."/>
            <person name="Kim J.-S."/>
            <person name="Hong S.-B."/>
            <person name="Kwon S.-W."/>
        </authorList>
    </citation>
    <scope>NUCLEOTIDE SEQUENCE [LARGE SCALE GENOMIC DNA]</scope>
    <source>
        <strain evidence="6 7">CJU-R4</strain>
    </source>
</reference>
<name>A0A7L5DQS9_9BACT</name>
<dbReference type="EMBL" id="CP051677">
    <property type="protein sequence ID" value="QJD79583.1"/>
    <property type="molecule type" value="Genomic_DNA"/>
</dbReference>
<feature type="domain" description="Core-binding (CB)" evidence="5">
    <location>
        <begin position="105"/>
        <end position="192"/>
    </location>
</feature>
<sequence length="408" mass="47222">MNTDLEPGNYPYKLPYLSRPADENLTGQWCVTYSVFSFDKNKLVRKRVIVTGYSVAERHRVATDIIAELTNYLKGGKAYVGTKPKQTARPRPEPPVLNLNDAGSIPIEKAVPEYLAYCKKVHARNTFKSYRTAVMDLLAYLERHHRPQATLAQFSSAGAIEFLHELITVVGVNNRSRNNRKGYIGTFFNHWIGLDRSKKLGKAGNPFEDKSIKKLPQVSNKHQAYSERQQAEYRQVCEDLGLDYLLTFNRWLYYTLMRPHEELRLLRVRDVRTHMIYVTGESAKTNDGGFVNIPLPLEELIQQQRIREYPGHYYVFTTSGEPGPVCVGPKFFYRRHQQVIEKLGMVGSGHDMYSWKHTGAIALWNATKDIELIRQQARHTDIKQTIEYLRDLGVRMVNDDKIHRFPRF</sequence>
<dbReference type="CDD" id="cd00397">
    <property type="entry name" value="DNA_BRE_C"/>
    <property type="match status" value="1"/>
</dbReference>
<dbReference type="InterPro" id="IPR013762">
    <property type="entry name" value="Integrase-like_cat_sf"/>
</dbReference>
<dbReference type="Gene3D" id="1.10.443.10">
    <property type="entry name" value="Intergrase catalytic core"/>
    <property type="match status" value="1"/>
</dbReference>
<dbReference type="SUPFAM" id="SSF56349">
    <property type="entry name" value="DNA breaking-rejoining enzymes"/>
    <property type="match status" value="1"/>
</dbReference>
<evidence type="ECO:0000259" key="5">
    <source>
        <dbReference type="PROSITE" id="PS51900"/>
    </source>
</evidence>
<keyword evidence="2 4" id="KW-0238">DNA-binding</keyword>
<dbReference type="InterPro" id="IPR010998">
    <property type="entry name" value="Integrase_recombinase_N"/>
</dbReference>